<reference evidence="3" key="1">
    <citation type="submission" date="2020-11" db="EMBL/GenBank/DDBJ databases">
        <title>Nocardioides cynanchi sp. nov., isolated from soil of rhizosphere of Cynanchum wilfordii.</title>
        <authorList>
            <person name="Lee J.-S."/>
            <person name="Suh M.K."/>
            <person name="Kim J.-S."/>
        </authorList>
    </citation>
    <scope>NUCLEOTIDE SEQUENCE</scope>
    <source>
        <strain evidence="3">KCTC 19276</strain>
    </source>
</reference>
<proteinExistence type="predicted"/>
<keyword evidence="4" id="KW-1185">Reference proteome</keyword>
<organism evidence="3 4">
    <name type="scientific">Nocardioides agariphilus</name>
    <dbReference type="NCBI Taxonomy" id="433664"/>
    <lineage>
        <taxon>Bacteria</taxon>
        <taxon>Bacillati</taxon>
        <taxon>Actinomycetota</taxon>
        <taxon>Actinomycetes</taxon>
        <taxon>Propionibacteriales</taxon>
        <taxon>Nocardioidaceae</taxon>
        <taxon>Nocardioides</taxon>
    </lineage>
</organism>
<comment type="caution">
    <text evidence="3">The sequence shown here is derived from an EMBL/GenBank/DDBJ whole genome shotgun (WGS) entry which is preliminary data.</text>
</comment>
<evidence type="ECO:0000313" key="3">
    <source>
        <dbReference type="EMBL" id="MBF4768716.1"/>
    </source>
</evidence>
<keyword evidence="2" id="KW-1133">Transmembrane helix</keyword>
<evidence type="ECO:0000256" key="2">
    <source>
        <dbReference type="SAM" id="Phobius"/>
    </source>
</evidence>
<feature type="region of interest" description="Disordered" evidence="1">
    <location>
        <begin position="1"/>
        <end position="123"/>
    </location>
</feature>
<feature type="transmembrane region" description="Helical" evidence="2">
    <location>
        <begin position="217"/>
        <end position="236"/>
    </location>
</feature>
<evidence type="ECO:0000313" key="4">
    <source>
        <dbReference type="Proteomes" id="UP000660668"/>
    </source>
</evidence>
<feature type="transmembrane region" description="Helical" evidence="2">
    <location>
        <begin position="183"/>
        <end position="210"/>
    </location>
</feature>
<evidence type="ECO:0000256" key="1">
    <source>
        <dbReference type="SAM" id="MobiDB-lite"/>
    </source>
</evidence>
<dbReference type="EMBL" id="JADKPO010000016">
    <property type="protein sequence ID" value="MBF4768716.1"/>
    <property type="molecule type" value="Genomic_DNA"/>
</dbReference>
<feature type="compositionally biased region" description="Pro residues" evidence="1">
    <location>
        <begin position="63"/>
        <end position="73"/>
    </location>
</feature>
<protein>
    <submittedName>
        <fullName evidence="3">Uncharacterized protein</fullName>
    </submittedName>
</protein>
<feature type="compositionally biased region" description="Low complexity" evidence="1">
    <location>
        <begin position="74"/>
        <end position="100"/>
    </location>
</feature>
<gene>
    <name evidence="3" type="ORF">ISU10_13170</name>
</gene>
<name>A0A930YHJ3_9ACTN</name>
<accession>A0A930YHJ3</accession>
<dbReference type="RefSeq" id="WP_194696859.1">
    <property type="nucleotide sequence ID" value="NZ_JADKPO010000016.1"/>
</dbReference>
<dbReference type="Proteomes" id="UP000660668">
    <property type="component" value="Unassembled WGS sequence"/>
</dbReference>
<sequence length="269" mass="28263">MSDSSQGGPPPSNPYGGSSGETPYGQQPASPPPADNPYGQPSADSPYGTPPAPPNPYAQQPQQPDPYGQPPATNPYQAAPQQPQQPQQPYGQYTSPYGQQLPPAGPLGDGLDMYGRPLTRGVSDGRPGTVTAAGWITIVLSGLTGALFAFLTLALIVAKDDVLTEVDKAIAEQGATGDFDAEAAFGVFVAIMLVFTIWCVIATVLGVMVLRRGKVARILLIISAVVAGLLCLLMTIGGAFFMVLWLLACVLVVILLCLGDASQWFRDRY</sequence>
<keyword evidence="2" id="KW-0472">Membrane</keyword>
<keyword evidence="2" id="KW-0812">Transmembrane</keyword>
<feature type="transmembrane region" description="Helical" evidence="2">
    <location>
        <begin position="135"/>
        <end position="158"/>
    </location>
</feature>
<feature type="transmembrane region" description="Helical" evidence="2">
    <location>
        <begin position="242"/>
        <end position="261"/>
    </location>
</feature>
<dbReference type="AlphaFoldDB" id="A0A930YHJ3"/>